<dbReference type="OrthoDB" id="342253at2157"/>
<dbReference type="Gene3D" id="6.10.340.10">
    <property type="match status" value="1"/>
</dbReference>
<evidence type="ECO:0000256" key="2">
    <source>
        <dbReference type="ARBA" id="ARBA00012438"/>
    </source>
</evidence>
<dbReference type="PROSITE" id="PS50885">
    <property type="entry name" value="HAMP"/>
    <property type="match status" value="1"/>
</dbReference>
<dbReference type="SMART" id="SM00387">
    <property type="entry name" value="HATPase_c"/>
    <property type="match status" value="1"/>
</dbReference>
<keyword evidence="8" id="KW-0902">Two-component regulatory system</keyword>
<dbReference type="EMBL" id="PGCL01000003">
    <property type="protein sequence ID" value="TAJ44161.1"/>
    <property type="molecule type" value="Genomic_DNA"/>
</dbReference>
<gene>
    <name evidence="13" type="ORF">CUJ86_09030</name>
</gene>
<evidence type="ECO:0000313" key="14">
    <source>
        <dbReference type="Proteomes" id="UP000292580"/>
    </source>
</evidence>
<accession>A0A483CSI6</accession>
<keyword evidence="14" id="KW-1185">Reference proteome</keyword>
<evidence type="ECO:0000313" key="13">
    <source>
        <dbReference type="EMBL" id="TAJ44161.1"/>
    </source>
</evidence>
<comment type="catalytic activity">
    <reaction evidence="1">
        <text>ATP + protein L-histidine = ADP + protein N-phospho-L-histidine.</text>
        <dbReference type="EC" id="2.7.13.3"/>
    </reaction>
</comment>
<proteinExistence type="predicted"/>
<feature type="domain" description="Histidine kinase" evidence="11">
    <location>
        <begin position="522"/>
        <end position="629"/>
    </location>
</feature>
<dbReference type="GO" id="GO:0004673">
    <property type="term" value="F:protein histidine kinase activity"/>
    <property type="evidence" value="ECO:0007669"/>
    <property type="project" value="UniProtKB-EC"/>
</dbReference>
<keyword evidence="6 13" id="KW-0418">Kinase</keyword>
<dbReference type="InterPro" id="IPR005467">
    <property type="entry name" value="His_kinase_dom"/>
</dbReference>
<keyword evidence="10" id="KW-1133">Transmembrane helix</keyword>
<evidence type="ECO:0000256" key="6">
    <source>
        <dbReference type="ARBA" id="ARBA00022777"/>
    </source>
</evidence>
<dbReference type="CDD" id="cd00075">
    <property type="entry name" value="HATPase"/>
    <property type="match status" value="1"/>
</dbReference>
<dbReference type="PANTHER" id="PTHR42878:SF7">
    <property type="entry name" value="SENSOR HISTIDINE KINASE GLRK"/>
    <property type="match status" value="1"/>
</dbReference>
<keyword evidence="10" id="KW-0472">Membrane</keyword>
<dbReference type="GO" id="GO:0016020">
    <property type="term" value="C:membrane"/>
    <property type="evidence" value="ECO:0007669"/>
    <property type="project" value="InterPro"/>
</dbReference>
<evidence type="ECO:0000256" key="10">
    <source>
        <dbReference type="SAM" id="Phobius"/>
    </source>
</evidence>
<dbReference type="Pfam" id="PF00672">
    <property type="entry name" value="HAMP"/>
    <property type="match status" value="1"/>
</dbReference>
<keyword evidence="3" id="KW-0597">Phosphoprotein</keyword>
<feature type="domain" description="HAMP" evidence="12">
    <location>
        <begin position="332"/>
        <end position="384"/>
    </location>
</feature>
<dbReference type="InterPro" id="IPR003660">
    <property type="entry name" value="HAMP_dom"/>
</dbReference>
<feature type="transmembrane region" description="Helical" evidence="10">
    <location>
        <begin position="21"/>
        <end position="42"/>
    </location>
</feature>
<dbReference type="Proteomes" id="UP000292580">
    <property type="component" value="Unassembled WGS sequence"/>
</dbReference>
<keyword evidence="5" id="KW-0547">Nucleotide-binding</keyword>
<evidence type="ECO:0000256" key="4">
    <source>
        <dbReference type="ARBA" id="ARBA00022679"/>
    </source>
</evidence>
<name>A0A483CSI6_9EURY</name>
<dbReference type="GO" id="GO:0005524">
    <property type="term" value="F:ATP binding"/>
    <property type="evidence" value="ECO:0007669"/>
    <property type="project" value="UniProtKB-KW"/>
</dbReference>
<dbReference type="Gene3D" id="3.30.565.10">
    <property type="entry name" value="Histidine kinase-like ATPase, C-terminal domain"/>
    <property type="match status" value="1"/>
</dbReference>
<dbReference type="SMART" id="SM00304">
    <property type="entry name" value="HAMP"/>
    <property type="match status" value="1"/>
</dbReference>
<dbReference type="PRINTS" id="PR00344">
    <property type="entry name" value="BCTRLSENSOR"/>
</dbReference>
<keyword evidence="9" id="KW-0175">Coiled coil</keyword>
<dbReference type="AlphaFoldDB" id="A0A483CSI6"/>
<evidence type="ECO:0000256" key="7">
    <source>
        <dbReference type="ARBA" id="ARBA00022840"/>
    </source>
</evidence>
<evidence type="ECO:0000256" key="8">
    <source>
        <dbReference type="ARBA" id="ARBA00023012"/>
    </source>
</evidence>
<dbReference type="GO" id="GO:0000156">
    <property type="term" value="F:phosphorelay response regulator activity"/>
    <property type="evidence" value="ECO:0007669"/>
    <property type="project" value="TreeGrafter"/>
</dbReference>
<sequence>MLDIKAFFSRLLKDRPLTEHLMISVIILIVLIIASLSAFSYYEAQSGLEERERLLQIETEQSIIQWMTLVDEGLKMYDDTLDLRMKDSFEGFLEAYQDSGGDPSRMNLEDLKTGLDNTMDLYIINSSGVIEYSTVAEEIGVDFSQIPEFYQYLTSIRESDNFSADRVVRESSTGAIRKFAYMPTPDHRYILELGLVPDLLKDRKLGLSYVDAAEDLKKINRNLQSIRIYDIFGKTVGNKSHVPTPLQQERIKAAIQERTGNQSYDPANKTATDYIFIDLFDPDYPSDMSLVIELTFTTAPLERSLNSIFFTHLLIALLALLISMILAFSLIRYISKPISRMVADVDQIAHGDLDHRIQHTRGVELTRLEESINAMVGTLKSSLTRAQESEEALKQTNENLEKIVEKRTADLQNANAEANLYLDIISHDINNVNTIGLGYVHILRRRLSGGDREYAEKITRTIHRSSGIIHNVATIRMIHQKRLPLQPVDLDRVIRDEIAHNPEARIHFSGCEGLKVYADSLLSEVFSNLISNSLKFMEKDGDITIRVSDEDREIMVSVEDTGPGIPDELKEVIFNRFKRGSERQTGKGLGLYIVRSLVENYGGRVWADDRIPGQQTAGAAIRFTLVRVAEKEKGRQG</sequence>
<dbReference type="InterPro" id="IPR004358">
    <property type="entry name" value="Sig_transdc_His_kin-like_C"/>
</dbReference>
<dbReference type="SUPFAM" id="SSF158472">
    <property type="entry name" value="HAMP domain-like"/>
    <property type="match status" value="1"/>
</dbReference>
<dbReference type="InterPro" id="IPR036890">
    <property type="entry name" value="HATPase_C_sf"/>
</dbReference>
<dbReference type="SUPFAM" id="SSF55874">
    <property type="entry name" value="ATPase domain of HSP90 chaperone/DNA topoisomerase II/histidine kinase"/>
    <property type="match status" value="1"/>
</dbReference>
<dbReference type="GO" id="GO:0007234">
    <property type="term" value="P:osmosensory signaling via phosphorelay pathway"/>
    <property type="evidence" value="ECO:0007669"/>
    <property type="project" value="TreeGrafter"/>
</dbReference>
<protein>
    <recommendedName>
        <fullName evidence="2">histidine kinase</fullName>
        <ecNumber evidence="2">2.7.13.3</ecNumber>
    </recommendedName>
</protein>
<keyword evidence="10" id="KW-0812">Transmembrane</keyword>
<keyword evidence="4" id="KW-0808">Transferase</keyword>
<dbReference type="GO" id="GO:0030295">
    <property type="term" value="F:protein kinase activator activity"/>
    <property type="evidence" value="ECO:0007669"/>
    <property type="project" value="TreeGrafter"/>
</dbReference>
<dbReference type="Gene3D" id="1.10.287.130">
    <property type="match status" value="1"/>
</dbReference>
<feature type="coiled-coil region" evidence="9">
    <location>
        <begin position="379"/>
        <end position="417"/>
    </location>
</feature>
<evidence type="ECO:0000256" key="5">
    <source>
        <dbReference type="ARBA" id="ARBA00022741"/>
    </source>
</evidence>
<keyword evidence="7" id="KW-0067">ATP-binding</keyword>
<comment type="caution">
    <text evidence="13">The sequence shown here is derived from an EMBL/GenBank/DDBJ whole genome shotgun (WGS) entry which is preliminary data.</text>
</comment>
<organism evidence="13 14">
    <name type="scientific">Methanofollis fontis</name>
    <dbReference type="NCBI Taxonomy" id="2052832"/>
    <lineage>
        <taxon>Archaea</taxon>
        <taxon>Methanobacteriati</taxon>
        <taxon>Methanobacteriota</taxon>
        <taxon>Stenosarchaea group</taxon>
        <taxon>Methanomicrobia</taxon>
        <taxon>Methanomicrobiales</taxon>
        <taxon>Methanomicrobiaceae</taxon>
        <taxon>Methanofollis</taxon>
    </lineage>
</organism>
<evidence type="ECO:0000259" key="12">
    <source>
        <dbReference type="PROSITE" id="PS50885"/>
    </source>
</evidence>
<evidence type="ECO:0000256" key="3">
    <source>
        <dbReference type="ARBA" id="ARBA00022553"/>
    </source>
</evidence>
<evidence type="ECO:0000256" key="9">
    <source>
        <dbReference type="SAM" id="Coils"/>
    </source>
</evidence>
<dbReference type="EC" id="2.7.13.3" evidence="2"/>
<evidence type="ECO:0000259" key="11">
    <source>
        <dbReference type="PROSITE" id="PS50109"/>
    </source>
</evidence>
<dbReference type="PANTHER" id="PTHR42878">
    <property type="entry name" value="TWO-COMPONENT HISTIDINE KINASE"/>
    <property type="match status" value="1"/>
</dbReference>
<dbReference type="CDD" id="cd06225">
    <property type="entry name" value="HAMP"/>
    <property type="match status" value="1"/>
</dbReference>
<dbReference type="InterPro" id="IPR003594">
    <property type="entry name" value="HATPase_dom"/>
</dbReference>
<dbReference type="Pfam" id="PF02518">
    <property type="entry name" value="HATPase_c"/>
    <property type="match status" value="1"/>
</dbReference>
<dbReference type="InterPro" id="IPR050351">
    <property type="entry name" value="BphY/WalK/GraS-like"/>
</dbReference>
<dbReference type="RefSeq" id="WP_130647229.1">
    <property type="nucleotide sequence ID" value="NZ_PGCL01000003.1"/>
</dbReference>
<dbReference type="PROSITE" id="PS50109">
    <property type="entry name" value="HIS_KIN"/>
    <property type="match status" value="1"/>
</dbReference>
<feature type="transmembrane region" description="Helical" evidence="10">
    <location>
        <begin position="309"/>
        <end position="331"/>
    </location>
</feature>
<reference evidence="13 14" key="1">
    <citation type="submission" date="2017-11" db="EMBL/GenBank/DDBJ databases">
        <title>Isolation and Characterization of Methanofollis Species from Methane Seep Offshore SW Taiwan.</title>
        <authorList>
            <person name="Teng N.-H."/>
            <person name="Lai M.-C."/>
            <person name="Chen S.-C."/>
        </authorList>
    </citation>
    <scope>NUCLEOTIDE SEQUENCE [LARGE SCALE GENOMIC DNA]</scope>
    <source>
        <strain evidence="13 14">FWC-SCC2</strain>
    </source>
</reference>
<evidence type="ECO:0000256" key="1">
    <source>
        <dbReference type="ARBA" id="ARBA00000085"/>
    </source>
</evidence>